<dbReference type="PANTHER" id="PTHR24366">
    <property type="entry name" value="IG(IMMUNOGLOBULIN) AND LRR(LEUCINE RICH REPEAT) DOMAINS"/>
    <property type="match status" value="1"/>
</dbReference>
<dbReference type="InterPro" id="IPR001611">
    <property type="entry name" value="Leu-rich_rpt"/>
</dbReference>
<dbReference type="PANTHER" id="PTHR24366:SF96">
    <property type="entry name" value="LEUCINE RICH REPEAT CONTAINING 53"/>
    <property type="match status" value="1"/>
</dbReference>
<keyword evidence="1" id="KW-0433">Leucine-rich repeat</keyword>
<gene>
    <name evidence="3" type="ORF">BpHYR1_045729</name>
</gene>
<dbReference type="EMBL" id="REGN01008458">
    <property type="protein sequence ID" value="RNA03528.1"/>
    <property type="molecule type" value="Genomic_DNA"/>
</dbReference>
<evidence type="ECO:0000313" key="4">
    <source>
        <dbReference type="Proteomes" id="UP000276133"/>
    </source>
</evidence>
<dbReference type="STRING" id="10195.A0A3M7PXX9"/>
<organism evidence="3 4">
    <name type="scientific">Brachionus plicatilis</name>
    <name type="common">Marine rotifer</name>
    <name type="synonym">Brachionus muelleri</name>
    <dbReference type="NCBI Taxonomy" id="10195"/>
    <lineage>
        <taxon>Eukaryota</taxon>
        <taxon>Metazoa</taxon>
        <taxon>Spiralia</taxon>
        <taxon>Gnathifera</taxon>
        <taxon>Rotifera</taxon>
        <taxon>Eurotatoria</taxon>
        <taxon>Monogononta</taxon>
        <taxon>Pseudotrocha</taxon>
        <taxon>Ploima</taxon>
        <taxon>Brachionidae</taxon>
        <taxon>Brachionus</taxon>
    </lineage>
</organism>
<evidence type="ECO:0000256" key="2">
    <source>
        <dbReference type="ARBA" id="ARBA00022737"/>
    </source>
</evidence>
<reference evidence="3 4" key="1">
    <citation type="journal article" date="2018" name="Sci. Rep.">
        <title>Genomic signatures of local adaptation to the degree of environmental predictability in rotifers.</title>
        <authorList>
            <person name="Franch-Gras L."/>
            <person name="Hahn C."/>
            <person name="Garcia-Roger E.M."/>
            <person name="Carmona M.J."/>
            <person name="Serra M."/>
            <person name="Gomez A."/>
        </authorList>
    </citation>
    <scope>NUCLEOTIDE SEQUENCE [LARGE SCALE GENOMIC DNA]</scope>
    <source>
        <strain evidence="3">HYR1</strain>
    </source>
</reference>
<name>A0A3M7PXX9_BRAPC</name>
<dbReference type="Gene3D" id="3.80.10.10">
    <property type="entry name" value="Ribonuclease Inhibitor"/>
    <property type="match status" value="1"/>
</dbReference>
<evidence type="ECO:0000256" key="1">
    <source>
        <dbReference type="ARBA" id="ARBA00022614"/>
    </source>
</evidence>
<comment type="caution">
    <text evidence="3">The sequence shown here is derived from an EMBL/GenBank/DDBJ whole genome shotgun (WGS) entry which is preliminary data.</text>
</comment>
<keyword evidence="2" id="KW-0677">Repeat</keyword>
<evidence type="ECO:0000313" key="3">
    <source>
        <dbReference type="EMBL" id="RNA03528.1"/>
    </source>
</evidence>
<dbReference type="Pfam" id="PF13855">
    <property type="entry name" value="LRR_8"/>
    <property type="match status" value="1"/>
</dbReference>
<protein>
    <submittedName>
        <fullName evidence="3">Connectin</fullName>
    </submittedName>
</protein>
<proteinExistence type="predicted"/>
<sequence>MQQKSNPAKLLKFEVELIDLSDNHFTEIERDTFINCENLKRLFLPHNSINFLHDNAFNGLGNVQTLKLKTTIFYLGKSIFQPLKNIQNLYLSQNIIA</sequence>
<dbReference type="AlphaFoldDB" id="A0A3M7PXX9"/>
<dbReference type="InterPro" id="IPR032675">
    <property type="entry name" value="LRR_dom_sf"/>
</dbReference>
<keyword evidence="4" id="KW-1185">Reference proteome</keyword>
<dbReference type="OrthoDB" id="694479at2759"/>
<dbReference type="Proteomes" id="UP000276133">
    <property type="component" value="Unassembled WGS sequence"/>
</dbReference>
<accession>A0A3M7PXX9</accession>
<dbReference type="SUPFAM" id="SSF52058">
    <property type="entry name" value="L domain-like"/>
    <property type="match status" value="1"/>
</dbReference>